<evidence type="ECO:0000256" key="2">
    <source>
        <dbReference type="ARBA" id="ARBA00022679"/>
    </source>
</evidence>
<organism evidence="8 9">
    <name type="scientific">Escallonia rubra</name>
    <dbReference type="NCBI Taxonomy" id="112253"/>
    <lineage>
        <taxon>Eukaryota</taxon>
        <taxon>Viridiplantae</taxon>
        <taxon>Streptophyta</taxon>
        <taxon>Embryophyta</taxon>
        <taxon>Tracheophyta</taxon>
        <taxon>Spermatophyta</taxon>
        <taxon>Magnoliopsida</taxon>
        <taxon>eudicotyledons</taxon>
        <taxon>Gunneridae</taxon>
        <taxon>Pentapetalae</taxon>
        <taxon>asterids</taxon>
        <taxon>campanulids</taxon>
        <taxon>Escalloniales</taxon>
        <taxon>Escalloniaceae</taxon>
        <taxon>Escallonia</taxon>
    </lineage>
</organism>
<keyword evidence="5" id="KW-0067">ATP-binding</keyword>
<name>A0AA88UM05_9ASTE</name>
<keyword evidence="4" id="KW-0418">Kinase</keyword>
<comment type="caution">
    <text evidence="8">The sequence shown here is derived from an EMBL/GenBank/DDBJ whole genome shotgun (WGS) entry which is preliminary data.</text>
</comment>
<proteinExistence type="predicted"/>
<dbReference type="PROSITE" id="PS00108">
    <property type="entry name" value="PROTEIN_KINASE_ST"/>
    <property type="match status" value="1"/>
</dbReference>
<dbReference type="InterPro" id="IPR011009">
    <property type="entry name" value="Kinase-like_dom_sf"/>
</dbReference>
<dbReference type="EMBL" id="JAVXUO010001018">
    <property type="protein sequence ID" value="KAK2987046.1"/>
    <property type="molecule type" value="Genomic_DNA"/>
</dbReference>
<evidence type="ECO:0000259" key="7">
    <source>
        <dbReference type="PROSITE" id="PS50816"/>
    </source>
</evidence>
<accession>A0AA88UM05</accession>
<keyword evidence="2" id="KW-0808">Transferase</keyword>
<reference evidence="8" key="1">
    <citation type="submission" date="2022-12" db="EMBL/GenBank/DDBJ databases">
        <title>Draft genome assemblies for two species of Escallonia (Escalloniales).</title>
        <authorList>
            <person name="Chanderbali A."/>
            <person name="Dervinis C."/>
            <person name="Anghel I."/>
            <person name="Soltis D."/>
            <person name="Soltis P."/>
            <person name="Zapata F."/>
        </authorList>
    </citation>
    <scope>NUCLEOTIDE SEQUENCE</scope>
    <source>
        <strain evidence="8">UCBG92.1500</strain>
        <tissue evidence="8">Leaf</tissue>
    </source>
</reference>
<dbReference type="SUPFAM" id="SSF56112">
    <property type="entry name" value="Protein kinase-like (PK-like)"/>
    <property type="match status" value="1"/>
</dbReference>
<dbReference type="Proteomes" id="UP001187471">
    <property type="component" value="Unassembled WGS sequence"/>
</dbReference>
<dbReference type="InterPro" id="IPR018451">
    <property type="entry name" value="NAF/FISL_domain"/>
</dbReference>
<dbReference type="GO" id="GO:0007165">
    <property type="term" value="P:signal transduction"/>
    <property type="evidence" value="ECO:0007669"/>
    <property type="project" value="InterPro"/>
</dbReference>
<dbReference type="PROSITE" id="PS50816">
    <property type="entry name" value="NAF"/>
    <property type="match status" value="1"/>
</dbReference>
<dbReference type="GO" id="GO:0004674">
    <property type="term" value="F:protein serine/threonine kinase activity"/>
    <property type="evidence" value="ECO:0007669"/>
    <property type="project" value="UniProtKB-KW"/>
</dbReference>
<dbReference type="Pfam" id="PF00069">
    <property type="entry name" value="Pkinase"/>
    <property type="match status" value="1"/>
</dbReference>
<keyword evidence="1" id="KW-0723">Serine/threonine-protein kinase</keyword>
<protein>
    <recommendedName>
        <fullName evidence="10">Protein kinase domain-containing protein</fullName>
    </recommendedName>
</protein>
<dbReference type="Gene3D" id="3.30.200.20">
    <property type="entry name" value="Phosphorylase Kinase, domain 1"/>
    <property type="match status" value="1"/>
</dbReference>
<gene>
    <name evidence="8" type="ORF">RJ640_004772</name>
</gene>
<evidence type="ECO:0000256" key="3">
    <source>
        <dbReference type="ARBA" id="ARBA00022741"/>
    </source>
</evidence>
<dbReference type="InterPro" id="IPR008271">
    <property type="entry name" value="Ser/Thr_kinase_AS"/>
</dbReference>
<evidence type="ECO:0000259" key="6">
    <source>
        <dbReference type="PROSITE" id="PS50011"/>
    </source>
</evidence>
<dbReference type="Gene3D" id="1.10.510.10">
    <property type="entry name" value="Transferase(Phosphotransferase) domain 1"/>
    <property type="match status" value="1"/>
</dbReference>
<dbReference type="PROSITE" id="PS50011">
    <property type="entry name" value="PROTEIN_KINASE_DOM"/>
    <property type="match status" value="1"/>
</dbReference>
<feature type="domain" description="Protein kinase" evidence="6">
    <location>
        <begin position="16"/>
        <end position="393"/>
    </location>
</feature>
<dbReference type="AlphaFoldDB" id="A0AA88UM05"/>
<keyword evidence="9" id="KW-1185">Reference proteome</keyword>
<dbReference type="GO" id="GO:0005524">
    <property type="term" value="F:ATP binding"/>
    <property type="evidence" value="ECO:0007669"/>
    <property type="project" value="UniProtKB-KW"/>
</dbReference>
<sequence length="393" mass="44448">MLSRSSTSGRTRVGRYELGRTLGEGSFAKVKLARNVETGENVAINILDKEKVSKHKMIGQIFLSGYEEILFVSRLFGLWVCLGAKKAKENGMDSILNFEIENPEEEPDLRSLRLNVKFNHEVDQALKCITCNFVKLCGSTRKPFLHCRAHLVQIMASKIKIYIVLEFVTGGVLFVKLLLERLKEDWARKFFLQLINAVDYCHSLGVFHRDLKPENLLLDARGVLKVSDFELSALPQGDDGLVDTMCGTPNYVAPEASCHIWGCFRYSNKGYEGAKADLWSYGVILFVQIAGCLPFEDSNLMALYKNSEIFKSDFICPRCSPQVQRNRSNESWTLLPLQYRIPIVVVIENVSLNEKMSPQTLLWRGGKTDRVPVTMNAFELISTNQGLNLTLSF</sequence>
<keyword evidence="3" id="KW-0547">Nucleotide-binding</keyword>
<dbReference type="InterPro" id="IPR000719">
    <property type="entry name" value="Prot_kinase_dom"/>
</dbReference>
<evidence type="ECO:0000313" key="8">
    <source>
        <dbReference type="EMBL" id="KAK2987046.1"/>
    </source>
</evidence>
<dbReference type="SMART" id="SM00220">
    <property type="entry name" value="S_TKc"/>
    <property type="match status" value="1"/>
</dbReference>
<evidence type="ECO:0000256" key="4">
    <source>
        <dbReference type="ARBA" id="ARBA00022777"/>
    </source>
</evidence>
<evidence type="ECO:0000313" key="9">
    <source>
        <dbReference type="Proteomes" id="UP001187471"/>
    </source>
</evidence>
<dbReference type="PANTHER" id="PTHR43895">
    <property type="entry name" value="CALCIUM/CALMODULIN-DEPENDENT PROTEIN KINASE KINASE-RELATED"/>
    <property type="match status" value="1"/>
</dbReference>
<evidence type="ECO:0000256" key="1">
    <source>
        <dbReference type="ARBA" id="ARBA00022527"/>
    </source>
</evidence>
<evidence type="ECO:0008006" key="10">
    <source>
        <dbReference type="Google" id="ProtNLM"/>
    </source>
</evidence>
<dbReference type="PANTHER" id="PTHR43895:SF123">
    <property type="entry name" value="NON-SPECIFIC SERINE_THREONINE PROTEIN KINASE"/>
    <property type="match status" value="1"/>
</dbReference>
<evidence type="ECO:0000256" key="5">
    <source>
        <dbReference type="ARBA" id="ARBA00022840"/>
    </source>
</evidence>
<feature type="domain" description="NAF" evidence="7">
    <location>
        <begin position="370"/>
        <end position="393"/>
    </location>
</feature>